<protein>
    <submittedName>
        <fullName evidence="2">Tripartite tricarboxylate transporter family receptor</fullName>
    </submittedName>
</protein>
<dbReference type="KEGG" id="vgo:GJW-30_1_01947"/>
<dbReference type="InterPro" id="IPR042100">
    <property type="entry name" value="Bug_dom1"/>
</dbReference>
<keyword evidence="2" id="KW-0675">Receptor</keyword>
<dbReference type="InterPro" id="IPR005064">
    <property type="entry name" value="BUG"/>
</dbReference>
<dbReference type="Proteomes" id="UP000236884">
    <property type="component" value="Chromosome"/>
</dbReference>
<accession>A0A0S3PTY5</accession>
<organism evidence="2 3">
    <name type="scientific">Variibacter gotjawalensis</name>
    <dbReference type="NCBI Taxonomy" id="1333996"/>
    <lineage>
        <taxon>Bacteria</taxon>
        <taxon>Pseudomonadati</taxon>
        <taxon>Pseudomonadota</taxon>
        <taxon>Alphaproteobacteria</taxon>
        <taxon>Hyphomicrobiales</taxon>
        <taxon>Nitrobacteraceae</taxon>
        <taxon>Variibacter</taxon>
    </lineage>
</organism>
<dbReference type="Gene3D" id="3.40.190.10">
    <property type="entry name" value="Periplasmic binding protein-like II"/>
    <property type="match status" value="1"/>
</dbReference>
<dbReference type="RefSeq" id="WP_096354723.1">
    <property type="nucleotide sequence ID" value="NZ_AP014946.1"/>
</dbReference>
<dbReference type="OrthoDB" id="9780943at2"/>
<comment type="similarity">
    <text evidence="1">Belongs to the UPF0065 (bug) family.</text>
</comment>
<dbReference type="CDD" id="cd07012">
    <property type="entry name" value="PBP2_Bug_TTT"/>
    <property type="match status" value="1"/>
</dbReference>
<name>A0A0S3PTY5_9BRAD</name>
<dbReference type="PANTHER" id="PTHR42928:SF5">
    <property type="entry name" value="BLR1237 PROTEIN"/>
    <property type="match status" value="1"/>
</dbReference>
<dbReference type="SUPFAM" id="SSF53850">
    <property type="entry name" value="Periplasmic binding protein-like II"/>
    <property type="match status" value="1"/>
</dbReference>
<keyword evidence="3" id="KW-1185">Reference proteome</keyword>
<dbReference type="AlphaFoldDB" id="A0A0S3PTY5"/>
<sequence>MIKRPRRTCVASPNLALSRRELLVGLVPAAALLSGKAGAQSWFPSKPIHVYIGYPAGGAVDIVVRLVGEGARRTSGAVIVGEVRSGAYGLIAAQAASQAEPDGYTLASAIMGMMSVLPAVPGSRASLNVDTALTPVTNLAGSAMALVARPDAPFDDIDGFVSHVRSRGGNATYASSGPGSINHLAAAYIAGELGLQMIHVPYRGGAPATMDIVGGRVDIFVANVAEVASMVGEGKMKALGVTSTHPSPLIPKAAPLATRFPSLEFNNWFGLAGPANMPTAVVERVSALFGAALREPETIQALAARGLEPLPISGPAFKEQIMRDRARWAAVAKASNIRIE</sequence>
<evidence type="ECO:0000256" key="1">
    <source>
        <dbReference type="ARBA" id="ARBA00006987"/>
    </source>
</evidence>
<dbReference type="Pfam" id="PF03401">
    <property type="entry name" value="TctC"/>
    <property type="match status" value="1"/>
</dbReference>
<reference evidence="2 3" key="1">
    <citation type="submission" date="2015-08" db="EMBL/GenBank/DDBJ databases">
        <title>Investigation of the bacterial diversity of lava forest soil.</title>
        <authorList>
            <person name="Lee J.S."/>
        </authorList>
    </citation>
    <scope>NUCLEOTIDE SEQUENCE [LARGE SCALE GENOMIC DNA]</scope>
    <source>
        <strain evidence="2 3">GJW-30</strain>
    </source>
</reference>
<gene>
    <name evidence="2" type="ORF">GJW-30_1_01947</name>
</gene>
<dbReference type="Gene3D" id="3.40.190.150">
    <property type="entry name" value="Bordetella uptake gene, domain 1"/>
    <property type="match status" value="1"/>
</dbReference>
<evidence type="ECO:0000313" key="3">
    <source>
        <dbReference type="Proteomes" id="UP000236884"/>
    </source>
</evidence>
<proteinExistence type="inferred from homology"/>
<dbReference type="EMBL" id="AP014946">
    <property type="protein sequence ID" value="BAT59414.1"/>
    <property type="molecule type" value="Genomic_DNA"/>
</dbReference>
<dbReference type="PANTHER" id="PTHR42928">
    <property type="entry name" value="TRICARBOXYLATE-BINDING PROTEIN"/>
    <property type="match status" value="1"/>
</dbReference>
<evidence type="ECO:0000313" key="2">
    <source>
        <dbReference type="EMBL" id="BAT59414.1"/>
    </source>
</evidence>
<dbReference type="PIRSF" id="PIRSF017082">
    <property type="entry name" value="YflP"/>
    <property type="match status" value="1"/>
</dbReference>